<organism evidence="1 2">
    <name type="scientific">Hypoxylon rubiginosum</name>
    <dbReference type="NCBI Taxonomy" id="110542"/>
    <lineage>
        <taxon>Eukaryota</taxon>
        <taxon>Fungi</taxon>
        <taxon>Dikarya</taxon>
        <taxon>Ascomycota</taxon>
        <taxon>Pezizomycotina</taxon>
        <taxon>Sordariomycetes</taxon>
        <taxon>Xylariomycetidae</taxon>
        <taxon>Xylariales</taxon>
        <taxon>Hypoxylaceae</taxon>
        <taxon>Hypoxylon</taxon>
    </lineage>
</organism>
<protein>
    <submittedName>
        <fullName evidence="1">HET-domain-containing protein</fullName>
    </submittedName>
</protein>
<proteinExistence type="predicted"/>
<dbReference type="Proteomes" id="UP001497680">
    <property type="component" value="Unassembled WGS sequence"/>
</dbReference>
<evidence type="ECO:0000313" key="2">
    <source>
        <dbReference type="Proteomes" id="UP001497680"/>
    </source>
</evidence>
<accession>A0ACC0CQB4</accession>
<name>A0ACC0CQB4_9PEZI</name>
<evidence type="ECO:0000313" key="1">
    <source>
        <dbReference type="EMBL" id="KAI6082551.1"/>
    </source>
</evidence>
<gene>
    <name evidence="1" type="ORF">F4821DRAFT_246951</name>
</gene>
<sequence>MRLINCQSLKFEEFVRDVPPYAVLSHTWGKDEVTLNDMRNRDEALENDSERGRFRKIEDTCRVALEQNINYAWVDTCCIDKSSSAELSEAINSMFAWYKQATICFVFLSDFTSFSEDTLEEIVNLFDAREPLEEGFYKDPPPLTNQEITIRDKVKKSLGSCRWFARGWTLQELIAPSCVQFFDRDWKCFGSKAQLASVLAWITGIDSSVLRGKPLDEILVGRRMCWASTRETTRVEDIAYCLLGIFDINMPLLYGEGKKAFTRLQEEIIRSSHDLSIFAWKAEGNDLRRFRGLMANSPAEFKGCQRLVTPSFEWNNGGEYSITSRGLRTESLVRITRGESAEVGSYFLSLNCVDARQTKLILAVSLSQYGPGLFARRKPWQRFTVFDLNVFSAAKLSQPQYICCKDSPELEKIVMDSRVDAIQIGFSVDIFDRFDRDSITAFPQADWDLKNSILLSFQRPQLWGMWKIKAKDQDDGISIVCVRSSGWLLYGIFAWDKLPAALTQTRLLPSEVENILKRLPDRTSTSCSGFHHTISDIKLDLGENGVKVPATLLQVSSTEKERSQRRTGSNFIKRLLKKV</sequence>
<comment type="caution">
    <text evidence="1">The sequence shown here is derived from an EMBL/GenBank/DDBJ whole genome shotgun (WGS) entry which is preliminary data.</text>
</comment>
<keyword evidence="2" id="KW-1185">Reference proteome</keyword>
<dbReference type="EMBL" id="MU394369">
    <property type="protein sequence ID" value="KAI6082551.1"/>
    <property type="molecule type" value="Genomic_DNA"/>
</dbReference>
<reference evidence="1 2" key="1">
    <citation type="journal article" date="2022" name="New Phytol.">
        <title>Ecological generalism drives hyperdiversity of secondary metabolite gene clusters in xylarialean endophytes.</title>
        <authorList>
            <person name="Franco M.E.E."/>
            <person name="Wisecaver J.H."/>
            <person name="Arnold A.E."/>
            <person name="Ju Y.M."/>
            <person name="Slot J.C."/>
            <person name="Ahrendt S."/>
            <person name="Moore L.P."/>
            <person name="Eastman K.E."/>
            <person name="Scott K."/>
            <person name="Konkel Z."/>
            <person name="Mondo S.J."/>
            <person name="Kuo A."/>
            <person name="Hayes R.D."/>
            <person name="Haridas S."/>
            <person name="Andreopoulos B."/>
            <person name="Riley R."/>
            <person name="LaButti K."/>
            <person name="Pangilinan J."/>
            <person name="Lipzen A."/>
            <person name="Amirebrahimi M."/>
            <person name="Yan J."/>
            <person name="Adam C."/>
            <person name="Keymanesh K."/>
            <person name="Ng V."/>
            <person name="Louie K."/>
            <person name="Northen T."/>
            <person name="Drula E."/>
            <person name="Henrissat B."/>
            <person name="Hsieh H.M."/>
            <person name="Youens-Clark K."/>
            <person name="Lutzoni F."/>
            <person name="Miadlikowska J."/>
            <person name="Eastwood D.C."/>
            <person name="Hamelin R.C."/>
            <person name="Grigoriev I.V."/>
            <person name="U'Ren J.M."/>
        </authorList>
    </citation>
    <scope>NUCLEOTIDE SEQUENCE [LARGE SCALE GENOMIC DNA]</scope>
    <source>
        <strain evidence="1 2">ER1909</strain>
    </source>
</reference>